<keyword evidence="7 8" id="KW-0066">ATP synthesis</keyword>
<evidence type="ECO:0000256" key="4">
    <source>
        <dbReference type="ARBA" id="ARBA00023065"/>
    </source>
</evidence>
<dbReference type="Gene3D" id="1.10.520.20">
    <property type="entry name" value="N-terminal domain of the delta subunit of the F1F0-ATP synthase"/>
    <property type="match status" value="1"/>
</dbReference>
<keyword evidence="5 8" id="KW-0472">Membrane</keyword>
<organism evidence="9 10">
    <name type="scientific">Kingella bonacorsii</name>
    <dbReference type="NCBI Taxonomy" id="2796361"/>
    <lineage>
        <taxon>Bacteria</taxon>
        <taxon>Pseudomonadati</taxon>
        <taxon>Pseudomonadota</taxon>
        <taxon>Betaproteobacteria</taxon>
        <taxon>Neisseriales</taxon>
        <taxon>Neisseriaceae</taxon>
        <taxon>Kingella</taxon>
    </lineage>
</organism>
<accession>A0ABS1BSD8</accession>
<evidence type="ECO:0000256" key="2">
    <source>
        <dbReference type="ARBA" id="ARBA00022448"/>
    </source>
</evidence>
<dbReference type="EMBL" id="JAEHNZ010000002">
    <property type="protein sequence ID" value="MBK0396195.1"/>
    <property type="molecule type" value="Genomic_DNA"/>
</dbReference>
<keyword evidence="6 8" id="KW-0139">CF(1)</keyword>
<name>A0ABS1BSD8_9NEIS</name>
<evidence type="ECO:0000256" key="5">
    <source>
        <dbReference type="ARBA" id="ARBA00023136"/>
    </source>
</evidence>
<dbReference type="RefSeq" id="WP_200522355.1">
    <property type="nucleotide sequence ID" value="NZ_JAEHNZ010000002.1"/>
</dbReference>
<comment type="subcellular location">
    <subcellularLocation>
        <location evidence="8">Cell membrane</location>
        <topology evidence="8">Peripheral membrane protein</topology>
    </subcellularLocation>
    <subcellularLocation>
        <location evidence="1">Membrane</location>
    </subcellularLocation>
</comment>
<sequence length="182" mass="20236">MIEYATVARPYAKAVFELAQEKEQFDLWLGGLEQLAWLVQQPKVASLIGSVGLNDSEKALQLVKLLDGCEAVRSAEFKNFINVVAAEKRLAVLPEIFEQYKTLVLARNNTKQAIVYTAYDVKSEGQRAKIISDLEQHFHVGLQATFVTEPELIGGVKVVVGDKILDLSIQGKLQNLYTTLTN</sequence>
<evidence type="ECO:0000313" key="10">
    <source>
        <dbReference type="Proteomes" id="UP000614058"/>
    </source>
</evidence>
<dbReference type="InterPro" id="IPR000711">
    <property type="entry name" value="ATPase_OSCP/dsu"/>
</dbReference>
<evidence type="ECO:0000313" key="9">
    <source>
        <dbReference type="EMBL" id="MBK0396195.1"/>
    </source>
</evidence>
<evidence type="ECO:0000256" key="8">
    <source>
        <dbReference type="HAMAP-Rule" id="MF_01416"/>
    </source>
</evidence>
<comment type="similarity">
    <text evidence="8">Belongs to the ATPase delta chain family.</text>
</comment>
<comment type="function">
    <text evidence="8">F(1)F(0) ATP synthase produces ATP from ADP in the presence of a proton or sodium gradient. F-type ATPases consist of two structural domains, F(1) containing the extramembraneous catalytic core and F(0) containing the membrane proton channel, linked together by a central stalk and a peripheral stalk. During catalysis, ATP synthesis in the catalytic domain of F(1) is coupled via a rotary mechanism of the central stalk subunits to proton translocation.</text>
</comment>
<dbReference type="Pfam" id="PF00213">
    <property type="entry name" value="OSCP"/>
    <property type="match status" value="1"/>
</dbReference>
<evidence type="ECO:0000256" key="6">
    <source>
        <dbReference type="ARBA" id="ARBA00023196"/>
    </source>
</evidence>
<evidence type="ECO:0000256" key="7">
    <source>
        <dbReference type="ARBA" id="ARBA00023310"/>
    </source>
</evidence>
<dbReference type="PANTHER" id="PTHR11910">
    <property type="entry name" value="ATP SYNTHASE DELTA CHAIN"/>
    <property type="match status" value="1"/>
</dbReference>
<dbReference type="NCBIfam" id="TIGR01145">
    <property type="entry name" value="ATP_synt_delta"/>
    <property type="match status" value="1"/>
</dbReference>
<dbReference type="InterPro" id="IPR026015">
    <property type="entry name" value="ATP_synth_OSCP/delta_N_sf"/>
</dbReference>
<proteinExistence type="inferred from homology"/>
<protein>
    <recommendedName>
        <fullName evidence="8">ATP synthase subunit delta</fullName>
    </recommendedName>
    <alternativeName>
        <fullName evidence="8">ATP synthase F(1) sector subunit delta</fullName>
    </alternativeName>
    <alternativeName>
        <fullName evidence="8">F-type ATPase subunit delta</fullName>
        <shortName evidence="8">F-ATPase subunit delta</shortName>
    </alternativeName>
</protein>
<keyword evidence="8" id="KW-1003">Cell membrane</keyword>
<comment type="caution">
    <text evidence="9">The sequence shown here is derived from an EMBL/GenBank/DDBJ whole genome shotgun (WGS) entry which is preliminary data.</text>
</comment>
<evidence type="ECO:0000256" key="3">
    <source>
        <dbReference type="ARBA" id="ARBA00022781"/>
    </source>
</evidence>
<reference evidence="9 10" key="1">
    <citation type="journal article" date="2021" name="Pathogens">
        <title>Isolation and Characterization of Kingella bonacorsii sp. nov., A Novel Kingella Species Detected in a Stable Periodontitis Subject.</title>
        <authorList>
            <person name="Antezack A."/>
            <person name="Boxberger M."/>
            <person name="Rolland C."/>
            <person name="Monnet-Corti V."/>
            <person name="La Scola B."/>
        </authorList>
    </citation>
    <scope>NUCLEOTIDE SEQUENCE [LARGE SCALE GENOMIC DNA]</scope>
    <source>
        <strain evidence="9 10">Marseille-Q4569</strain>
    </source>
</reference>
<keyword evidence="2 8" id="KW-0813">Transport</keyword>
<comment type="function">
    <text evidence="8">This protein is part of the stalk that links CF(0) to CF(1). It either transmits conformational changes from CF(0) to CF(1) or is implicated in proton conduction.</text>
</comment>
<dbReference type="NCBIfam" id="NF004402">
    <property type="entry name" value="PRK05758.2-2"/>
    <property type="match status" value="1"/>
</dbReference>
<keyword evidence="10" id="KW-1185">Reference proteome</keyword>
<dbReference type="SUPFAM" id="SSF47928">
    <property type="entry name" value="N-terminal domain of the delta subunit of the F1F0-ATP synthase"/>
    <property type="match status" value="1"/>
</dbReference>
<dbReference type="HAMAP" id="MF_01416">
    <property type="entry name" value="ATP_synth_delta_bact"/>
    <property type="match status" value="1"/>
</dbReference>
<dbReference type="PRINTS" id="PR00125">
    <property type="entry name" value="ATPASEDELTA"/>
</dbReference>
<gene>
    <name evidence="8" type="primary">atpH</name>
    <name evidence="9" type="ORF">JDW22_06285</name>
</gene>
<evidence type="ECO:0000256" key="1">
    <source>
        <dbReference type="ARBA" id="ARBA00004370"/>
    </source>
</evidence>
<keyword evidence="4 8" id="KW-0406">Ion transport</keyword>
<keyword evidence="3 8" id="KW-0375">Hydrogen ion transport</keyword>
<dbReference type="Proteomes" id="UP000614058">
    <property type="component" value="Unassembled WGS sequence"/>
</dbReference>